<dbReference type="RefSeq" id="WP_379930263.1">
    <property type="nucleotide sequence ID" value="NZ_JBHUMM010000043.1"/>
</dbReference>
<keyword evidence="1" id="KW-0472">Membrane</keyword>
<feature type="transmembrane region" description="Helical" evidence="1">
    <location>
        <begin position="20"/>
        <end position="38"/>
    </location>
</feature>
<proteinExistence type="predicted"/>
<keyword evidence="1" id="KW-1133">Transmembrane helix</keyword>
<gene>
    <name evidence="2" type="ORF">ACFSUC_14110</name>
</gene>
<reference evidence="3" key="1">
    <citation type="journal article" date="2019" name="Int. J. Syst. Evol. Microbiol.">
        <title>The Global Catalogue of Microorganisms (GCM) 10K type strain sequencing project: providing services to taxonomists for standard genome sequencing and annotation.</title>
        <authorList>
            <consortium name="The Broad Institute Genomics Platform"/>
            <consortium name="The Broad Institute Genome Sequencing Center for Infectious Disease"/>
            <person name="Wu L."/>
            <person name="Ma J."/>
        </authorList>
    </citation>
    <scope>NUCLEOTIDE SEQUENCE [LARGE SCALE GENOMIC DNA]</scope>
    <source>
        <strain evidence="3">KCTC 33676</strain>
    </source>
</reference>
<evidence type="ECO:0000313" key="2">
    <source>
        <dbReference type="EMBL" id="MFD2672697.1"/>
    </source>
</evidence>
<dbReference type="EMBL" id="JBHUMM010000043">
    <property type="protein sequence ID" value="MFD2672697.1"/>
    <property type="molecule type" value="Genomic_DNA"/>
</dbReference>
<sequence length="147" mass="17050">MSIKFRSVPSLVNGFRSRFFYAVMFVILLNGWLLYELFSPGGHFHSARQLHHSTDIQPAYAYDAPDRPEAVQVHLEWVKVEERYDESFLIEIYREVETYLDADGTRIESVPTSNTKSLRYYIGDQPVTVPDHSIHAEPHSTPDIHIK</sequence>
<keyword evidence="3" id="KW-1185">Reference proteome</keyword>
<evidence type="ECO:0000256" key="1">
    <source>
        <dbReference type="SAM" id="Phobius"/>
    </source>
</evidence>
<name>A0ABW5RCL9_9BACL</name>
<accession>A0ABW5RCL9</accession>
<organism evidence="2 3">
    <name type="scientific">Marinicrinis sediminis</name>
    <dbReference type="NCBI Taxonomy" id="1652465"/>
    <lineage>
        <taxon>Bacteria</taxon>
        <taxon>Bacillati</taxon>
        <taxon>Bacillota</taxon>
        <taxon>Bacilli</taxon>
        <taxon>Bacillales</taxon>
        <taxon>Paenibacillaceae</taxon>
    </lineage>
</organism>
<dbReference type="Proteomes" id="UP001597497">
    <property type="component" value="Unassembled WGS sequence"/>
</dbReference>
<protein>
    <submittedName>
        <fullName evidence="2">Uncharacterized protein</fullName>
    </submittedName>
</protein>
<comment type="caution">
    <text evidence="2">The sequence shown here is derived from an EMBL/GenBank/DDBJ whole genome shotgun (WGS) entry which is preliminary data.</text>
</comment>
<evidence type="ECO:0000313" key="3">
    <source>
        <dbReference type="Proteomes" id="UP001597497"/>
    </source>
</evidence>
<keyword evidence="1" id="KW-0812">Transmembrane</keyword>